<dbReference type="KEGG" id="csg:Cylst_1321"/>
<dbReference type="Proteomes" id="UP000010475">
    <property type="component" value="Chromosome"/>
</dbReference>
<dbReference type="eggNOG" id="ENOG5031104">
    <property type="taxonomic scope" value="Bacteria"/>
</dbReference>
<organism evidence="2 3">
    <name type="scientific">Cylindrospermum stagnale PCC 7417</name>
    <dbReference type="NCBI Taxonomy" id="56107"/>
    <lineage>
        <taxon>Bacteria</taxon>
        <taxon>Bacillati</taxon>
        <taxon>Cyanobacteriota</taxon>
        <taxon>Cyanophyceae</taxon>
        <taxon>Nostocales</taxon>
        <taxon>Nostocaceae</taxon>
        <taxon>Cylindrospermum</taxon>
    </lineage>
</organism>
<gene>
    <name evidence="2" type="ORF">Cylst_1321</name>
</gene>
<proteinExistence type="predicted"/>
<dbReference type="RefSeq" id="WP_015206867.1">
    <property type="nucleotide sequence ID" value="NC_019757.1"/>
</dbReference>
<dbReference type="AlphaFoldDB" id="K9WV16"/>
<dbReference type="EMBL" id="CP003642">
    <property type="protein sequence ID" value="AFZ23611.1"/>
    <property type="molecule type" value="Genomic_DNA"/>
</dbReference>
<evidence type="ECO:0000256" key="1">
    <source>
        <dbReference type="SAM" id="MobiDB-lite"/>
    </source>
</evidence>
<keyword evidence="3" id="KW-1185">Reference proteome</keyword>
<feature type="region of interest" description="Disordered" evidence="1">
    <location>
        <begin position="1"/>
        <end position="39"/>
    </location>
</feature>
<accession>K9WV16</accession>
<evidence type="ECO:0000313" key="3">
    <source>
        <dbReference type="Proteomes" id="UP000010475"/>
    </source>
</evidence>
<feature type="compositionally biased region" description="Basic and acidic residues" evidence="1">
    <location>
        <begin position="9"/>
        <end position="20"/>
    </location>
</feature>
<evidence type="ECO:0000313" key="2">
    <source>
        <dbReference type="EMBL" id="AFZ23611.1"/>
    </source>
</evidence>
<name>K9WV16_9NOST</name>
<dbReference type="HOGENOM" id="CLU_1882293_0_0_3"/>
<dbReference type="OrthoDB" id="5509072at2"/>
<sequence>MAQTQKQGRPKDGKPDEWQKDLNPQPKAGQNYGTAESDPEKAALNAFEIKELHNQLPEYTDDELKQITLLPPGSRLEQGAKYIDLNDSERHEFTAMGGMEAGPDNWYVPKTEIDYLLWNRLTGVQNPERLGKASDE</sequence>
<reference evidence="2 3" key="1">
    <citation type="submission" date="2012-06" db="EMBL/GenBank/DDBJ databases">
        <title>Finished chromosome of genome of Cylindrospermum stagnale PCC 7417.</title>
        <authorList>
            <consortium name="US DOE Joint Genome Institute"/>
            <person name="Gugger M."/>
            <person name="Coursin T."/>
            <person name="Rippka R."/>
            <person name="Tandeau De Marsac N."/>
            <person name="Huntemann M."/>
            <person name="Wei C.-L."/>
            <person name="Han J."/>
            <person name="Detter J.C."/>
            <person name="Han C."/>
            <person name="Tapia R."/>
            <person name="Chen A."/>
            <person name="Kyrpides N."/>
            <person name="Mavromatis K."/>
            <person name="Markowitz V."/>
            <person name="Szeto E."/>
            <person name="Ivanova N."/>
            <person name="Pagani I."/>
            <person name="Pati A."/>
            <person name="Goodwin L."/>
            <person name="Nordberg H.P."/>
            <person name="Cantor M.N."/>
            <person name="Hua S.X."/>
            <person name="Woyke T."/>
            <person name="Kerfeld C.A."/>
        </authorList>
    </citation>
    <scope>NUCLEOTIDE SEQUENCE [LARGE SCALE GENOMIC DNA]</scope>
    <source>
        <strain evidence="2 3">PCC 7417</strain>
    </source>
</reference>
<protein>
    <submittedName>
        <fullName evidence="2">Uncharacterized protein</fullName>
    </submittedName>
</protein>